<comment type="similarity">
    <text evidence="7">Belongs to the type 2 lipid phosphate phosphatase family.</text>
</comment>
<dbReference type="CDD" id="cd03388">
    <property type="entry name" value="PAP2_SPPase1"/>
    <property type="match status" value="1"/>
</dbReference>
<reference evidence="10 11" key="1">
    <citation type="submission" date="2017-09" db="EMBL/GenBank/DDBJ databases">
        <title>WGS assembly of Aquilegia coerulea Goldsmith.</title>
        <authorList>
            <person name="Hodges S."/>
            <person name="Kramer E."/>
            <person name="Nordborg M."/>
            <person name="Tomkins J."/>
            <person name="Borevitz J."/>
            <person name="Derieg N."/>
            <person name="Yan J."/>
            <person name="Mihaltcheva S."/>
            <person name="Hayes R.D."/>
            <person name="Rokhsar D."/>
        </authorList>
    </citation>
    <scope>NUCLEOTIDE SEQUENCE [LARGE SCALE GENOMIC DNA]</scope>
    <source>
        <strain evidence="11">cv. Goldsmith</strain>
    </source>
</reference>
<dbReference type="Proteomes" id="UP000230069">
    <property type="component" value="Unassembled WGS sequence"/>
</dbReference>
<dbReference type="Pfam" id="PF01569">
    <property type="entry name" value="PAP2"/>
    <property type="match status" value="1"/>
</dbReference>
<evidence type="ECO:0000256" key="4">
    <source>
        <dbReference type="ARBA" id="ARBA00022824"/>
    </source>
</evidence>
<evidence type="ECO:0000256" key="3">
    <source>
        <dbReference type="ARBA" id="ARBA00022801"/>
    </source>
</evidence>
<feature type="transmembrane region" description="Helical" evidence="8">
    <location>
        <begin position="64"/>
        <end position="86"/>
    </location>
</feature>
<feature type="domain" description="Phosphatidic acid phosphatase type 2/haloperoxidase" evidence="9">
    <location>
        <begin position="93"/>
        <end position="217"/>
    </location>
</feature>
<feature type="transmembrane region" description="Helical" evidence="8">
    <location>
        <begin position="226"/>
        <end position="248"/>
    </location>
</feature>
<evidence type="ECO:0000313" key="11">
    <source>
        <dbReference type="Proteomes" id="UP000230069"/>
    </source>
</evidence>
<dbReference type="EMBL" id="KZ305021">
    <property type="protein sequence ID" value="PIA60030.1"/>
    <property type="molecule type" value="Genomic_DNA"/>
</dbReference>
<dbReference type="InterPro" id="IPR036938">
    <property type="entry name" value="PAP2/HPO_sf"/>
</dbReference>
<keyword evidence="11" id="KW-1185">Reference proteome</keyword>
<evidence type="ECO:0000256" key="1">
    <source>
        <dbReference type="ARBA" id="ARBA00004477"/>
    </source>
</evidence>
<dbReference type="STRING" id="218851.A0A2G5EWB8"/>
<evidence type="ECO:0000256" key="2">
    <source>
        <dbReference type="ARBA" id="ARBA00022692"/>
    </source>
</evidence>
<dbReference type="GO" id="GO:0005789">
    <property type="term" value="C:endoplasmic reticulum membrane"/>
    <property type="evidence" value="ECO:0007669"/>
    <property type="project" value="UniProtKB-SubCell"/>
</dbReference>
<evidence type="ECO:0000259" key="9">
    <source>
        <dbReference type="SMART" id="SM00014"/>
    </source>
</evidence>
<dbReference type="InParanoid" id="A0A2G5EWB8"/>
<evidence type="ECO:0000313" key="10">
    <source>
        <dbReference type="EMBL" id="PIA60030.1"/>
    </source>
</evidence>
<keyword evidence="6 8" id="KW-0472">Membrane</keyword>
<evidence type="ECO:0000256" key="7">
    <source>
        <dbReference type="ARBA" id="ARBA00038324"/>
    </source>
</evidence>
<evidence type="ECO:0000256" key="5">
    <source>
        <dbReference type="ARBA" id="ARBA00022989"/>
    </source>
</evidence>
<keyword evidence="2 8" id="KW-0812">Transmembrane</keyword>
<dbReference type="AlphaFoldDB" id="A0A2G5EWB8"/>
<dbReference type="SUPFAM" id="SSF48317">
    <property type="entry name" value="Acid phosphatase/Vanadium-dependent haloperoxidase"/>
    <property type="match status" value="1"/>
</dbReference>
<proteinExistence type="inferred from homology"/>
<dbReference type="GO" id="GO:0042392">
    <property type="term" value="F:sphingosine-1-phosphate phosphatase activity"/>
    <property type="evidence" value="ECO:0007669"/>
    <property type="project" value="TreeGrafter"/>
</dbReference>
<accession>A0A2G5EWB8</accession>
<sequence length="407" mass="45758">MESIPMWQFVSLSTIFSWIFFSSFFNFTQKFRSLIQPWVIRRVIKDTPFILKIQSFHHGFFDNLFSTMSCVVSVPFYTAFLPFLFWSGHGKLARQMTLLMAFCDYLGNCIKDVVSAPRPSSPPLRRVTATKDEKENALEYGLPSSHTLNTVCLSGYMLHYVLNYTQHTDSASLLAGFSVVCLFVGLIALGRIYLGMHSVVDVFAGLVIGLVILAFWLTVHEILDNFVVSGQNVTSFWVTLSFILLFAYPTPELPTPSFEFHTAFDGVALGIVAGVQQTYHQFHHEGVPRIFSPTLSFQVFMGRVLVGIPTILLVKFCSKALAKWILPVLSNTLSVPIKSSCYIPTLNESLEDKKSNGSKQSGYIQKFLFFSSQDSFDVDTGIRFFQYAGLAWSVVDLVPSLFSYLGL</sequence>
<dbReference type="PANTHER" id="PTHR14969:SF28">
    <property type="entry name" value="DIHYDROSPHINGOSINE 1-PHOSPHATE PHOSPHATASE LCB3-RELATED"/>
    <property type="match status" value="1"/>
</dbReference>
<evidence type="ECO:0000256" key="8">
    <source>
        <dbReference type="SAM" id="Phobius"/>
    </source>
</evidence>
<comment type="subcellular location">
    <subcellularLocation>
        <location evidence="1">Endoplasmic reticulum membrane</location>
        <topology evidence="1">Multi-pass membrane protein</topology>
    </subcellularLocation>
</comment>
<evidence type="ECO:0000256" key="6">
    <source>
        <dbReference type="ARBA" id="ARBA00023136"/>
    </source>
</evidence>
<gene>
    <name evidence="10" type="ORF">AQUCO_00400717v1</name>
</gene>
<name>A0A2G5EWB8_AQUCA</name>
<keyword evidence="3" id="KW-0378">Hydrolase</keyword>
<keyword evidence="4" id="KW-0256">Endoplasmic reticulum</keyword>
<dbReference type="Gene3D" id="1.20.144.10">
    <property type="entry name" value="Phosphatidic acid phosphatase type 2/haloperoxidase"/>
    <property type="match status" value="1"/>
</dbReference>
<dbReference type="PANTHER" id="PTHR14969">
    <property type="entry name" value="SPHINGOSINE-1-PHOSPHATE PHOSPHOHYDROLASE"/>
    <property type="match status" value="1"/>
</dbReference>
<feature type="transmembrane region" description="Helical" evidence="8">
    <location>
        <begin position="295"/>
        <end position="314"/>
    </location>
</feature>
<dbReference type="FunCoup" id="A0A2G5EWB8">
    <property type="interactions" value="946"/>
</dbReference>
<feature type="transmembrane region" description="Helical" evidence="8">
    <location>
        <begin position="200"/>
        <end position="219"/>
    </location>
</feature>
<feature type="transmembrane region" description="Helical" evidence="8">
    <location>
        <begin position="173"/>
        <end position="194"/>
    </location>
</feature>
<dbReference type="SMART" id="SM00014">
    <property type="entry name" value="acidPPc"/>
    <property type="match status" value="1"/>
</dbReference>
<feature type="transmembrane region" description="Helical" evidence="8">
    <location>
        <begin position="7"/>
        <end position="27"/>
    </location>
</feature>
<keyword evidence="5 8" id="KW-1133">Transmembrane helix</keyword>
<dbReference type="InterPro" id="IPR000326">
    <property type="entry name" value="PAP2/HPO"/>
</dbReference>
<dbReference type="OrthoDB" id="301434at2759"/>
<organism evidence="10 11">
    <name type="scientific">Aquilegia coerulea</name>
    <name type="common">Rocky mountain columbine</name>
    <dbReference type="NCBI Taxonomy" id="218851"/>
    <lineage>
        <taxon>Eukaryota</taxon>
        <taxon>Viridiplantae</taxon>
        <taxon>Streptophyta</taxon>
        <taxon>Embryophyta</taxon>
        <taxon>Tracheophyta</taxon>
        <taxon>Spermatophyta</taxon>
        <taxon>Magnoliopsida</taxon>
        <taxon>Ranunculales</taxon>
        <taxon>Ranunculaceae</taxon>
        <taxon>Thalictroideae</taxon>
        <taxon>Aquilegia</taxon>
    </lineage>
</organism>
<protein>
    <recommendedName>
        <fullName evidence="9">Phosphatidic acid phosphatase type 2/haloperoxidase domain-containing protein</fullName>
    </recommendedName>
</protein>